<evidence type="ECO:0000313" key="3">
    <source>
        <dbReference type="Proteomes" id="UP001139031"/>
    </source>
</evidence>
<name>A0ABS7TZ48_9BACT</name>
<comment type="caution">
    <text evidence="2">The sequence shown here is derived from an EMBL/GenBank/DDBJ whole genome shotgun (WGS) entry which is preliminary data.</text>
</comment>
<sequence>MPLTLGVFVAVAACHEEIELDGLTVLPEFSEPICGGTLERMERRLDWLVEVTGVPRADRPIKVHWTRYSTGEGGSKETHVDRRGRVYTSLEFFTHELVHGHLNRFEYQRPWLAEGLAFMLEDGVNSPPSAFVSPAELLAARRSRDLDYFAAGNFVRVLRETYGMERLMRLYALSEDTTYAEAKRVFKSALGESFDDVSERYAAPYTVWRIGSPDCEYPRYGARRRQVAPSLSWRLRRPEQHRALLRAVARLPTAADDVGGVRDGGRGHIPGDSRRDGHQLDGDVVRPVGAAEQDRIRRRDRTVPRTGATPRDRARRPRHTPGGGRPGPTRGVRPGATVTKRSRSSHRPIMSERT</sequence>
<keyword evidence="3" id="KW-1185">Reference proteome</keyword>
<accession>A0ABS7TZ48</accession>
<feature type="region of interest" description="Disordered" evidence="1">
    <location>
        <begin position="256"/>
        <end position="354"/>
    </location>
</feature>
<organism evidence="2 3">
    <name type="scientific">Nannocystis pusilla</name>
    <dbReference type="NCBI Taxonomy" id="889268"/>
    <lineage>
        <taxon>Bacteria</taxon>
        <taxon>Pseudomonadati</taxon>
        <taxon>Myxococcota</taxon>
        <taxon>Polyangia</taxon>
        <taxon>Nannocystales</taxon>
        <taxon>Nannocystaceae</taxon>
        <taxon>Nannocystis</taxon>
    </lineage>
</organism>
<protein>
    <recommendedName>
        <fullName evidence="4">Lipoprotein</fullName>
    </recommendedName>
</protein>
<dbReference type="Proteomes" id="UP001139031">
    <property type="component" value="Unassembled WGS sequence"/>
</dbReference>
<dbReference type="EMBL" id="JAIRAU010000043">
    <property type="protein sequence ID" value="MBZ5713479.1"/>
    <property type="molecule type" value="Genomic_DNA"/>
</dbReference>
<evidence type="ECO:0000313" key="2">
    <source>
        <dbReference type="EMBL" id="MBZ5713479.1"/>
    </source>
</evidence>
<feature type="compositionally biased region" description="Basic and acidic residues" evidence="1">
    <location>
        <begin position="292"/>
        <end position="303"/>
    </location>
</feature>
<evidence type="ECO:0008006" key="4">
    <source>
        <dbReference type="Google" id="ProtNLM"/>
    </source>
</evidence>
<dbReference type="RefSeq" id="WP_224195219.1">
    <property type="nucleotide sequence ID" value="NZ_JAIRAU010000043.1"/>
</dbReference>
<proteinExistence type="predicted"/>
<reference evidence="2" key="1">
    <citation type="submission" date="2021-08" db="EMBL/GenBank/DDBJ databases">
        <authorList>
            <person name="Stevens D.C."/>
        </authorList>
    </citation>
    <scope>NUCLEOTIDE SEQUENCE</scope>
    <source>
        <strain evidence="2">DSM 53165</strain>
    </source>
</reference>
<feature type="compositionally biased region" description="Basic and acidic residues" evidence="1">
    <location>
        <begin position="259"/>
        <end position="284"/>
    </location>
</feature>
<gene>
    <name evidence="2" type="ORF">K7C98_29960</name>
</gene>
<evidence type="ECO:0000256" key="1">
    <source>
        <dbReference type="SAM" id="MobiDB-lite"/>
    </source>
</evidence>